<feature type="compositionally biased region" description="Basic and acidic residues" evidence="1">
    <location>
        <begin position="1"/>
        <end position="11"/>
    </location>
</feature>
<accession>A0ABS6B8J3</accession>
<feature type="compositionally biased region" description="Low complexity" evidence="1">
    <location>
        <begin position="61"/>
        <end position="73"/>
    </location>
</feature>
<evidence type="ECO:0000256" key="1">
    <source>
        <dbReference type="SAM" id="MobiDB-lite"/>
    </source>
</evidence>
<comment type="caution">
    <text evidence="2">The sequence shown here is derived from an EMBL/GenBank/DDBJ whole genome shotgun (WGS) entry which is preliminary data.</text>
</comment>
<reference evidence="2 3" key="1">
    <citation type="submission" date="2021-06" db="EMBL/GenBank/DDBJ databases">
        <title>Actinomycetes sequencing.</title>
        <authorList>
            <person name="Shan Q."/>
        </authorList>
    </citation>
    <scope>NUCLEOTIDE SEQUENCE [LARGE SCALE GENOMIC DNA]</scope>
    <source>
        <strain evidence="2 3">NEAU-G5</strain>
    </source>
</reference>
<keyword evidence="3" id="KW-1185">Reference proteome</keyword>
<dbReference type="Proteomes" id="UP000733379">
    <property type="component" value="Unassembled WGS sequence"/>
</dbReference>
<sequence>MMSTRPDDVEKGGAVTEPMAEDEQVPGWCGYFSPEEYSAFQEAVLDASCFGVDDLETDGGSSWHPSATASSSP</sequence>
<dbReference type="RefSeq" id="WP_215921698.1">
    <property type="nucleotide sequence ID" value="NZ_JAHKNI010000011.1"/>
</dbReference>
<organism evidence="2 3">
    <name type="scientific">Nocardia albiluteola</name>
    <dbReference type="NCBI Taxonomy" id="2842303"/>
    <lineage>
        <taxon>Bacteria</taxon>
        <taxon>Bacillati</taxon>
        <taxon>Actinomycetota</taxon>
        <taxon>Actinomycetes</taxon>
        <taxon>Mycobacteriales</taxon>
        <taxon>Nocardiaceae</taxon>
        <taxon>Nocardia</taxon>
    </lineage>
</organism>
<proteinExistence type="predicted"/>
<feature type="region of interest" description="Disordered" evidence="1">
    <location>
        <begin position="1"/>
        <end position="26"/>
    </location>
</feature>
<evidence type="ECO:0000313" key="2">
    <source>
        <dbReference type="EMBL" id="MBU3065725.1"/>
    </source>
</evidence>
<evidence type="ECO:0000313" key="3">
    <source>
        <dbReference type="Proteomes" id="UP000733379"/>
    </source>
</evidence>
<gene>
    <name evidence="2" type="ORF">KO481_29885</name>
</gene>
<protein>
    <submittedName>
        <fullName evidence="2">Uncharacterized protein</fullName>
    </submittedName>
</protein>
<name>A0ABS6B8J3_9NOCA</name>
<dbReference type="EMBL" id="JAHKNI010000011">
    <property type="protein sequence ID" value="MBU3065725.1"/>
    <property type="molecule type" value="Genomic_DNA"/>
</dbReference>
<feature type="region of interest" description="Disordered" evidence="1">
    <location>
        <begin position="54"/>
        <end position="73"/>
    </location>
</feature>